<dbReference type="InterPro" id="IPR036866">
    <property type="entry name" value="RibonucZ/Hydroxyglut_hydro"/>
</dbReference>
<dbReference type="AlphaFoldDB" id="A0A5C4N8W1"/>
<gene>
    <name evidence="1" type="ORF">FHG71_13435</name>
</gene>
<dbReference type="EMBL" id="VDFV01000020">
    <property type="protein sequence ID" value="TNC69816.1"/>
    <property type="molecule type" value="Genomic_DNA"/>
</dbReference>
<comment type="caution">
    <text evidence="1">The sequence shown here is derived from an EMBL/GenBank/DDBJ whole genome shotgun (WGS) entry which is preliminary data.</text>
</comment>
<evidence type="ECO:0000313" key="1">
    <source>
        <dbReference type="EMBL" id="TNC69816.1"/>
    </source>
</evidence>
<dbReference type="OrthoDB" id="9773738at2"/>
<organism evidence="1 2">
    <name type="scientific">Rubellimicrobium roseum</name>
    <dbReference type="NCBI Taxonomy" id="687525"/>
    <lineage>
        <taxon>Bacteria</taxon>
        <taxon>Pseudomonadati</taxon>
        <taxon>Pseudomonadota</taxon>
        <taxon>Alphaproteobacteria</taxon>
        <taxon>Rhodobacterales</taxon>
        <taxon>Roseobacteraceae</taxon>
        <taxon>Rubellimicrobium</taxon>
    </lineage>
</organism>
<evidence type="ECO:0000313" key="2">
    <source>
        <dbReference type="Proteomes" id="UP000305709"/>
    </source>
</evidence>
<accession>A0A5C4N8W1</accession>
<proteinExistence type="predicted"/>
<dbReference type="RefSeq" id="WP_139082206.1">
    <property type="nucleotide sequence ID" value="NZ_VDFV01000020.1"/>
</dbReference>
<name>A0A5C4N8W1_9RHOB</name>
<sequence>MGSATFAMGGGRVYRVVFPDGTKIDPGTRVEVDPSYPGIGGDLRETCHRLEMLHPDTWLPPHNPVVDLWGKRGRAATGGTAAWLDPDGYRRFIRLWREALEAEFKAERAVAGLTR</sequence>
<reference evidence="1 2" key="1">
    <citation type="submission" date="2019-06" db="EMBL/GenBank/DDBJ databases">
        <authorList>
            <person name="Jiang L."/>
        </authorList>
    </citation>
    <scope>NUCLEOTIDE SEQUENCE [LARGE SCALE GENOMIC DNA]</scope>
    <source>
        <strain evidence="1 2">YIM 48858</strain>
    </source>
</reference>
<dbReference type="Gene3D" id="3.60.15.10">
    <property type="entry name" value="Ribonuclease Z/Hydroxyacylglutathione hydrolase-like"/>
    <property type="match status" value="1"/>
</dbReference>
<protein>
    <submittedName>
        <fullName evidence="1">Uncharacterized protein</fullName>
    </submittedName>
</protein>
<dbReference type="Proteomes" id="UP000305709">
    <property type="component" value="Unassembled WGS sequence"/>
</dbReference>
<keyword evidence="2" id="KW-1185">Reference proteome</keyword>